<dbReference type="InParanoid" id="A0A059BGE5"/>
<dbReference type="EMBL" id="KK198759">
    <property type="protein sequence ID" value="KCW64755.1"/>
    <property type="molecule type" value="Genomic_DNA"/>
</dbReference>
<protein>
    <submittedName>
        <fullName evidence="1">Uncharacterized protein</fullName>
    </submittedName>
</protein>
<accession>A0A059BGE5</accession>
<organism evidence="1">
    <name type="scientific">Eucalyptus grandis</name>
    <name type="common">Flooded gum</name>
    <dbReference type="NCBI Taxonomy" id="71139"/>
    <lineage>
        <taxon>Eukaryota</taxon>
        <taxon>Viridiplantae</taxon>
        <taxon>Streptophyta</taxon>
        <taxon>Embryophyta</taxon>
        <taxon>Tracheophyta</taxon>
        <taxon>Spermatophyta</taxon>
        <taxon>Magnoliopsida</taxon>
        <taxon>eudicotyledons</taxon>
        <taxon>Gunneridae</taxon>
        <taxon>Pentapetalae</taxon>
        <taxon>rosids</taxon>
        <taxon>malvids</taxon>
        <taxon>Myrtales</taxon>
        <taxon>Myrtaceae</taxon>
        <taxon>Myrtoideae</taxon>
        <taxon>Eucalypteae</taxon>
        <taxon>Eucalyptus</taxon>
    </lineage>
</organism>
<gene>
    <name evidence="1" type="ORF">EUGRSUZ_G02337</name>
</gene>
<dbReference type="AlphaFoldDB" id="A0A059BGE5"/>
<dbReference type="Gramene" id="KCW64755">
    <property type="protein sequence ID" value="KCW64755"/>
    <property type="gene ID" value="EUGRSUZ_G02337"/>
</dbReference>
<name>A0A059BGE5_EUCGR</name>
<proteinExistence type="predicted"/>
<reference evidence="1" key="1">
    <citation type="submission" date="2013-07" db="EMBL/GenBank/DDBJ databases">
        <title>The genome of Eucalyptus grandis.</title>
        <authorList>
            <person name="Schmutz J."/>
            <person name="Hayes R."/>
            <person name="Myburg A."/>
            <person name="Tuskan G."/>
            <person name="Grattapaglia D."/>
            <person name="Rokhsar D.S."/>
        </authorList>
    </citation>
    <scope>NUCLEOTIDE SEQUENCE</scope>
    <source>
        <tissue evidence="1">Leaf extractions</tissue>
    </source>
</reference>
<evidence type="ECO:0000313" key="1">
    <source>
        <dbReference type="EMBL" id="KCW64755.1"/>
    </source>
</evidence>
<sequence>MSLVTKVGLFPQSATKVQRGHMRSIYLKSQQYSKFKSSCSHCVYPRTQLAQTEITAALETKVQMGFQLRTMHTSQISTHIMRRILSFMQRE</sequence>